<evidence type="ECO:0000313" key="2">
    <source>
        <dbReference type="Proteomes" id="UP000321291"/>
    </source>
</evidence>
<dbReference type="Proteomes" id="UP000321291">
    <property type="component" value="Chromosome"/>
</dbReference>
<reference evidence="1 2" key="1">
    <citation type="journal article" date="2017" name="Int. J. Syst. Evol. Microbiol.">
        <title>Arachidicoccus ginsenosidivorans sp. nov., with ginsenoside-converting activity isolated from ginseng cultivating soil.</title>
        <authorList>
            <person name="Siddiqi M.Z."/>
            <person name="Aslam Z."/>
            <person name="Im W.T."/>
        </authorList>
    </citation>
    <scope>NUCLEOTIDE SEQUENCE [LARGE SCALE GENOMIC DNA]</scope>
    <source>
        <strain evidence="1 2">Gsoil 809</strain>
    </source>
</reference>
<dbReference type="EMBL" id="CP042434">
    <property type="protein sequence ID" value="QEC72818.1"/>
    <property type="molecule type" value="Genomic_DNA"/>
</dbReference>
<keyword evidence="2" id="KW-1185">Reference proteome</keyword>
<proteinExistence type="predicted"/>
<dbReference type="AlphaFoldDB" id="A0A5B8VRB6"/>
<gene>
    <name evidence="1" type="ORF">FSB73_15165</name>
</gene>
<organism evidence="1 2">
    <name type="scientific">Arachidicoccus ginsenosidivorans</name>
    <dbReference type="NCBI Taxonomy" id="496057"/>
    <lineage>
        <taxon>Bacteria</taxon>
        <taxon>Pseudomonadati</taxon>
        <taxon>Bacteroidota</taxon>
        <taxon>Chitinophagia</taxon>
        <taxon>Chitinophagales</taxon>
        <taxon>Chitinophagaceae</taxon>
        <taxon>Arachidicoccus</taxon>
    </lineage>
</organism>
<protein>
    <submittedName>
        <fullName evidence="1">RloB domain-containing protein</fullName>
    </submittedName>
</protein>
<accession>A0A5B8VRB6</accession>
<evidence type="ECO:0000313" key="1">
    <source>
        <dbReference type="EMBL" id="QEC72818.1"/>
    </source>
</evidence>
<dbReference type="RefSeq" id="WP_146783974.1">
    <property type="nucleotide sequence ID" value="NZ_CP042434.1"/>
</dbReference>
<name>A0A5B8VRB6_9BACT</name>
<sequence>MVGCTWSNEAFELWYLLHFQYYENALHFLTCFRHCR</sequence>
<dbReference type="KEGG" id="agi:FSB73_15165"/>